<reference evidence="1" key="2">
    <citation type="submission" date="2021-10" db="EMBL/GenBank/DDBJ databases">
        <authorList>
            <person name="Piombo E."/>
        </authorList>
    </citation>
    <scope>NUCLEOTIDE SEQUENCE</scope>
</reference>
<protein>
    <submittedName>
        <fullName evidence="1">Uncharacterized protein</fullName>
    </submittedName>
</protein>
<proteinExistence type="predicted"/>
<evidence type="ECO:0000313" key="2">
    <source>
        <dbReference type="Proteomes" id="UP000836387"/>
    </source>
</evidence>
<name>A0ACA9UVS6_BIOOC</name>
<accession>A0ACA9UVS6</accession>
<dbReference type="Proteomes" id="UP000836387">
    <property type="component" value="Unassembled WGS sequence"/>
</dbReference>
<sequence length="348" mass="39052">MAEALGIASGIAGLLSLAIEVTKLSYRYIHDVRSAKSTQKQYLREVAALTEVLLRMEEAAPAIEDQSTSAALLLPNDAIRGCETELQQLRAQLEKPLPGLLWPFKEKAITNHIEEIHRFRSIFSSSLSSLTLIKVSATQREVARLGHHQDLHELLDWIGKPNDSAAIDRTPLEGTGTWFLASDEYLRWAAPGSSQLWCHGPLGVGKSMIATVALQDLRSRLKDDQSVCVVGYFCEFSNRKRQKKDSIWRDILFQIVAQDRPAVTKFLLSCWLKPGRTNYAKNDEIADALYAVCRSVNVVIVMDGPDELENLKDLRAILDPFLKSDSKIMITSRDLPEIRYVFGSRRTS</sequence>
<organism evidence="1 2">
    <name type="scientific">Clonostachys rosea f. rosea IK726</name>
    <dbReference type="NCBI Taxonomy" id="1349383"/>
    <lineage>
        <taxon>Eukaryota</taxon>
        <taxon>Fungi</taxon>
        <taxon>Dikarya</taxon>
        <taxon>Ascomycota</taxon>
        <taxon>Pezizomycotina</taxon>
        <taxon>Sordariomycetes</taxon>
        <taxon>Hypocreomycetidae</taxon>
        <taxon>Hypocreales</taxon>
        <taxon>Bionectriaceae</taxon>
        <taxon>Clonostachys</taxon>
    </lineage>
</organism>
<gene>
    <name evidence="1" type="ORF">CRV2_00008736</name>
</gene>
<dbReference type="EMBL" id="CADEHS020000645">
    <property type="protein sequence ID" value="CAG9956823.1"/>
    <property type="molecule type" value="Genomic_DNA"/>
</dbReference>
<reference evidence="1" key="1">
    <citation type="submission" date="2020-04" db="EMBL/GenBank/DDBJ databases">
        <authorList>
            <person name="Broberg M."/>
        </authorList>
    </citation>
    <scope>NUCLEOTIDE SEQUENCE</scope>
</reference>
<comment type="caution">
    <text evidence="1">The sequence shown here is derived from an EMBL/GenBank/DDBJ whole genome shotgun (WGS) entry which is preliminary data.</text>
</comment>
<keyword evidence="2" id="KW-1185">Reference proteome</keyword>
<evidence type="ECO:0000313" key="1">
    <source>
        <dbReference type="EMBL" id="CAG9956823.1"/>
    </source>
</evidence>